<evidence type="ECO:0000313" key="1">
    <source>
        <dbReference type="EMBL" id="CAF1488158.1"/>
    </source>
</evidence>
<comment type="caution">
    <text evidence="1">The sequence shown here is derived from an EMBL/GenBank/DDBJ whole genome shotgun (WGS) entry which is preliminary data.</text>
</comment>
<organism evidence="1 2">
    <name type="scientific">Adineta steineri</name>
    <dbReference type="NCBI Taxonomy" id="433720"/>
    <lineage>
        <taxon>Eukaryota</taxon>
        <taxon>Metazoa</taxon>
        <taxon>Spiralia</taxon>
        <taxon>Gnathifera</taxon>
        <taxon>Rotifera</taxon>
        <taxon>Eurotatoria</taxon>
        <taxon>Bdelloidea</taxon>
        <taxon>Adinetida</taxon>
        <taxon>Adinetidae</taxon>
        <taxon>Adineta</taxon>
    </lineage>
</organism>
<accession>A0A815SHF1</accession>
<dbReference type="EMBL" id="CAJNOG010002074">
    <property type="protein sequence ID" value="CAF1488158.1"/>
    <property type="molecule type" value="Genomic_DNA"/>
</dbReference>
<name>A0A815SHF1_9BILA</name>
<feature type="non-terminal residue" evidence="1">
    <location>
        <position position="1"/>
    </location>
</feature>
<reference evidence="1" key="1">
    <citation type="submission" date="2021-02" db="EMBL/GenBank/DDBJ databases">
        <authorList>
            <person name="Nowell W R."/>
        </authorList>
    </citation>
    <scope>NUCLEOTIDE SEQUENCE</scope>
</reference>
<dbReference type="Proteomes" id="UP000663845">
    <property type="component" value="Unassembled WGS sequence"/>
</dbReference>
<protein>
    <submittedName>
        <fullName evidence="1">Uncharacterized protein</fullName>
    </submittedName>
</protein>
<proteinExistence type="predicted"/>
<sequence>DDGAYQQAVSFLEQAFTIQNKYLAHDHEASIQLLNDLEETKVALG</sequence>
<dbReference type="AlphaFoldDB" id="A0A815SHF1"/>
<gene>
    <name evidence="1" type="ORF">JYZ213_LOCUS42768</name>
</gene>
<evidence type="ECO:0000313" key="2">
    <source>
        <dbReference type="Proteomes" id="UP000663845"/>
    </source>
</evidence>